<reference evidence="4" key="2">
    <citation type="submission" date="2019-09" db="UniProtKB">
        <authorList>
            <consortium name="WormBaseParasite"/>
        </authorList>
    </citation>
    <scope>IDENTIFICATION</scope>
</reference>
<evidence type="ECO:0000256" key="1">
    <source>
        <dbReference type="SAM" id="MobiDB-lite"/>
    </source>
</evidence>
<dbReference type="Proteomes" id="UP000050761">
    <property type="component" value="Unassembled WGS sequence"/>
</dbReference>
<protein>
    <submittedName>
        <fullName evidence="2 4">Uncharacterized protein</fullName>
    </submittedName>
</protein>
<dbReference type="EMBL" id="UZAH01003654">
    <property type="protein sequence ID" value="VDO25230.1"/>
    <property type="molecule type" value="Genomic_DNA"/>
</dbReference>
<evidence type="ECO:0000313" key="2">
    <source>
        <dbReference type="EMBL" id="VDO25230.1"/>
    </source>
</evidence>
<gene>
    <name evidence="2" type="ORF">HPBE_LOCUS2436</name>
</gene>
<reference evidence="2 3" key="1">
    <citation type="submission" date="2018-11" db="EMBL/GenBank/DDBJ databases">
        <authorList>
            <consortium name="Pathogen Informatics"/>
        </authorList>
    </citation>
    <scope>NUCLEOTIDE SEQUENCE [LARGE SCALE GENOMIC DNA]</scope>
</reference>
<name>A0A183F8E3_HELPZ</name>
<dbReference type="WBParaSite" id="HPBE_0000243501-mRNA-1">
    <property type="protein sequence ID" value="HPBE_0000243501-mRNA-1"/>
    <property type="gene ID" value="HPBE_0000243501"/>
</dbReference>
<evidence type="ECO:0000313" key="4">
    <source>
        <dbReference type="WBParaSite" id="HPBE_0000243501-mRNA-1"/>
    </source>
</evidence>
<feature type="region of interest" description="Disordered" evidence="1">
    <location>
        <begin position="1"/>
        <end position="91"/>
    </location>
</feature>
<sequence>MEEARDARVTSRRRGTDVMVRMTGRNSAEPLGDSAPSMISASSQMEAGPLLSQQCGRQEEASKVRGHRTRRSTARIARKSTTPSKEMPPLLSSPLLNHEIINRSRFLDSSASCDFLGIGLYVVY</sequence>
<accession>A0A3P7TRZ4</accession>
<feature type="compositionally biased region" description="Basic residues" evidence="1">
    <location>
        <begin position="64"/>
        <end position="78"/>
    </location>
</feature>
<organism evidence="3 4">
    <name type="scientific">Heligmosomoides polygyrus</name>
    <name type="common">Parasitic roundworm</name>
    <dbReference type="NCBI Taxonomy" id="6339"/>
    <lineage>
        <taxon>Eukaryota</taxon>
        <taxon>Metazoa</taxon>
        <taxon>Ecdysozoa</taxon>
        <taxon>Nematoda</taxon>
        <taxon>Chromadorea</taxon>
        <taxon>Rhabditida</taxon>
        <taxon>Rhabditina</taxon>
        <taxon>Rhabditomorpha</taxon>
        <taxon>Strongyloidea</taxon>
        <taxon>Heligmosomidae</taxon>
        <taxon>Heligmosomoides</taxon>
    </lineage>
</organism>
<accession>A0A183F8E3</accession>
<dbReference type="AlphaFoldDB" id="A0A183F8E3"/>
<keyword evidence="3" id="KW-1185">Reference proteome</keyword>
<feature type="compositionally biased region" description="Polar residues" evidence="1">
    <location>
        <begin position="37"/>
        <end position="56"/>
    </location>
</feature>
<evidence type="ECO:0000313" key="3">
    <source>
        <dbReference type="Proteomes" id="UP000050761"/>
    </source>
</evidence>
<proteinExistence type="predicted"/>